<sequence>MKTKHFFTGMLALLAIVVLSSFMAAKGLDPQRFFQRSPETRANVITTVMKNRLDLDDDQAEKAYAINLRYAQLNQKFIENNPDLEIQPEMVALNKQRKDELKALLTPEQEEKAEALRDKLINRLEFVLKQLKENN</sequence>
<accession>A0A419W995</accession>
<dbReference type="EMBL" id="RAPN01000001">
    <property type="protein sequence ID" value="RKD92045.1"/>
    <property type="molecule type" value="Genomic_DNA"/>
</dbReference>
<dbReference type="RefSeq" id="WP_120273296.1">
    <property type="nucleotide sequence ID" value="NZ_RAPN01000001.1"/>
</dbReference>
<dbReference type="Proteomes" id="UP000283387">
    <property type="component" value="Unassembled WGS sequence"/>
</dbReference>
<reference evidence="1 2" key="1">
    <citation type="submission" date="2018-09" db="EMBL/GenBank/DDBJ databases">
        <title>Genomic Encyclopedia of Archaeal and Bacterial Type Strains, Phase II (KMG-II): from individual species to whole genera.</title>
        <authorList>
            <person name="Goeker M."/>
        </authorList>
    </citation>
    <scope>NUCLEOTIDE SEQUENCE [LARGE SCALE GENOMIC DNA]</scope>
    <source>
        <strain evidence="1 2">DSM 27148</strain>
    </source>
</reference>
<keyword evidence="2" id="KW-1185">Reference proteome</keyword>
<comment type="caution">
    <text evidence="1">The sequence shown here is derived from an EMBL/GenBank/DDBJ whole genome shotgun (WGS) entry which is preliminary data.</text>
</comment>
<name>A0A419W995_9BACT</name>
<dbReference type="AlphaFoldDB" id="A0A419W995"/>
<gene>
    <name evidence="1" type="ORF">BC643_2415</name>
</gene>
<organism evidence="1 2">
    <name type="scientific">Mangrovibacterium diazotrophicum</name>
    <dbReference type="NCBI Taxonomy" id="1261403"/>
    <lineage>
        <taxon>Bacteria</taxon>
        <taxon>Pseudomonadati</taxon>
        <taxon>Bacteroidota</taxon>
        <taxon>Bacteroidia</taxon>
        <taxon>Marinilabiliales</taxon>
        <taxon>Prolixibacteraceae</taxon>
        <taxon>Mangrovibacterium</taxon>
    </lineage>
</organism>
<evidence type="ECO:0000313" key="2">
    <source>
        <dbReference type="Proteomes" id="UP000283387"/>
    </source>
</evidence>
<evidence type="ECO:0000313" key="1">
    <source>
        <dbReference type="EMBL" id="RKD92045.1"/>
    </source>
</evidence>
<dbReference type="OrthoDB" id="5569165at2"/>
<protein>
    <recommendedName>
        <fullName evidence="3">Heavy-metal resistance protein</fullName>
    </recommendedName>
</protein>
<evidence type="ECO:0008006" key="3">
    <source>
        <dbReference type="Google" id="ProtNLM"/>
    </source>
</evidence>
<proteinExistence type="predicted"/>